<feature type="compositionally biased region" description="Basic and acidic residues" evidence="6">
    <location>
        <begin position="71"/>
        <end position="83"/>
    </location>
</feature>
<dbReference type="Gene3D" id="3.30.40.10">
    <property type="entry name" value="Zinc/RING finger domain, C3HC4 (zinc finger)"/>
    <property type="match status" value="3"/>
</dbReference>
<keyword evidence="10" id="KW-1185">Reference proteome</keyword>
<keyword evidence="3" id="KW-0862">Zinc</keyword>
<evidence type="ECO:0000256" key="6">
    <source>
        <dbReference type="SAM" id="MobiDB-lite"/>
    </source>
</evidence>
<evidence type="ECO:0000256" key="1">
    <source>
        <dbReference type="ARBA" id="ARBA00022723"/>
    </source>
</evidence>
<dbReference type="SMART" id="SM00249">
    <property type="entry name" value="PHD"/>
    <property type="match status" value="4"/>
</dbReference>
<dbReference type="EMBL" id="CACVKT020000934">
    <property type="protein sequence ID" value="CAC5364105.1"/>
    <property type="molecule type" value="Genomic_DNA"/>
</dbReference>
<feature type="region of interest" description="Disordered" evidence="6">
    <location>
        <begin position="21"/>
        <end position="120"/>
    </location>
</feature>
<dbReference type="InterPro" id="IPR019787">
    <property type="entry name" value="Znf_PHD-finger"/>
</dbReference>
<dbReference type="InterPro" id="IPR050701">
    <property type="entry name" value="Histone_Mod_Regulator"/>
</dbReference>
<accession>A0A6J8ACM1</accession>
<name>A0A6J8ACM1_MYTCO</name>
<dbReference type="Gene3D" id="2.30.30.1150">
    <property type="match status" value="1"/>
</dbReference>
<evidence type="ECO:0000256" key="4">
    <source>
        <dbReference type="PROSITE-ProRule" id="PRU00146"/>
    </source>
</evidence>
<dbReference type="CDD" id="cd15563">
    <property type="entry name" value="PHD3_PHF14"/>
    <property type="match status" value="1"/>
</dbReference>
<evidence type="ECO:0000256" key="2">
    <source>
        <dbReference type="ARBA" id="ARBA00022771"/>
    </source>
</evidence>
<keyword evidence="1" id="KW-0479">Metal-binding</keyword>
<dbReference type="Pfam" id="PF13832">
    <property type="entry name" value="zf-HC5HC2H_2"/>
    <property type="match status" value="1"/>
</dbReference>
<dbReference type="SUPFAM" id="SSF57903">
    <property type="entry name" value="FYVE/PHD zinc finger"/>
    <property type="match status" value="3"/>
</dbReference>
<dbReference type="Pfam" id="PF00628">
    <property type="entry name" value="PHD"/>
    <property type="match status" value="3"/>
</dbReference>
<feature type="coiled-coil region" evidence="5">
    <location>
        <begin position="445"/>
        <end position="493"/>
    </location>
</feature>
<feature type="compositionally biased region" description="Acidic residues" evidence="6">
    <location>
        <begin position="92"/>
        <end position="108"/>
    </location>
</feature>
<dbReference type="InterPro" id="IPR019786">
    <property type="entry name" value="Zinc_finger_PHD-type_CS"/>
</dbReference>
<dbReference type="InterPro" id="IPR001965">
    <property type="entry name" value="Znf_PHD"/>
</dbReference>
<organism evidence="9 10">
    <name type="scientific">Mytilus coruscus</name>
    <name type="common">Sea mussel</name>
    <dbReference type="NCBI Taxonomy" id="42192"/>
    <lineage>
        <taxon>Eukaryota</taxon>
        <taxon>Metazoa</taxon>
        <taxon>Spiralia</taxon>
        <taxon>Lophotrochozoa</taxon>
        <taxon>Mollusca</taxon>
        <taxon>Bivalvia</taxon>
        <taxon>Autobranchia</taxon>
        <taxon>Pteriomorphia</taxon>
        <taxon>Mytilida</taxon>
        <taxon>Mytiloidea</taxon>
        <taxon>Mytilidae</taxon>
        <taxon>Mytilinae</taxon>
        <taxon>Mytilus</taxon>
    </lineage>
</organism>
<protein>
    <submittedName>
        <fullName evidence="9">PHD finger protein 14</fullName>
    </submittedName>
</protein>
<dbReference type="InterPro" id="IPR013083">
    <property type="entry name" value="Znf_RING/FYVE/PHD"/>
</dbReference>
<dbReference type="PROSITE" id="PS01359">
    <property type="entry name" value="ZF_PHD_1"/>
    <property type="match status" value="3"/>
</dbReference>
<dbReference type="GO" id="GO:0006357">
    <property type="term" value="P:regulation of transcription by RNA polymerase II"/>
    <property type="evidence" value="ECO:0007669"/>
    <property type="project" value="TreeGrafter"/>
</dbReference>
<dbReference type="PROSITE" id="PS51805">
    <property type="entry name" value="EPHD"/>
    <property type="match status" value="1"/>
</dbReference>
<evidence type="ECO:0000256" key="3">
    <source>
        <dbReference type="ARBA" id="ARBA00022833"/>
    </source>
</evidence>
<evidence type="ECO:0000259" key="7">
    <source>
        <dbReference type="PROSITE" id="PS50016"/>
    </source>
</evidence>
<evidence type="ECO:0000313" key="10">
    <source>
        <dbReference type="Proteomes" id="UP000507470"/>
    </source>
</evidence>
<dbReference type="CDD" id="cd15674">
    <property type="entry name" value="ePHD_PHF14"/>
    <property type="match status" value="1"/>
</dbReference>
<evidence type="ECO:0000259" key="8">
    <source>
        <dbReference type="PROSITE" id="PS51805"/>
    </source>
</evidence>
<proteinExistence type="predicted"/>
<dbReference type="Proteomes" id="UP000507470">
    <property type="component" value="Unassembled WGS sequence"/>
</dbReference>
<sequence length="774" mass="88254">MEETLSEDVDPSVEFLYKTMLERDPKKRKVKPVEKHLIQVDFGLDDSDDDSDFEVGDHKADSEESDGEGGENDKDSEADKDDYSSTQSSDSDKEEEFKIDEEENDDVGDNSIDSDYVPNANSARPKNLKLTICCVCLGDVSVEDDEIVECDNCGVSVHEGCYGISENQSTCSTVSSASTEPWFCDACKAGCNPTCELCPNPGGIFKETDAGKWVHLVCALYTPGVAFVFYITLFGDVDKLSPVTLFEMSYSRWGARDCTLCEDPRFSRTGVCISCDAGMCRTYFHVTCAQKEGLLSEAAPDECMDIADPFFAYCKMHAEKHMARAKRRNWLAIQSHIKKHATVNKIEDEKEKARFERKLNRHRQKFHIAIGKRPPAWVPTQKLVRYLTSSPSCVRKMLKKAELMGVITQTTQVSDEKQEVRKKSHVPAALSVEFVSYFLERNNKIDSMKASIKDTILQNKKLQEQEKILRRQYDQLFEDAEELRESGRKMRKEGESLWNVLNDIGKKNLPLPDVFKVKKSPVKLIMTTRRENTSNMGSKLLHSPNLLIHHCAVCKKSTDTHMMVKCDSCKLYYHLECLDPPLTRMPKKTKLMGWQCSECDKSSSDEQEVPVEELEAPRRLREKIKEPNKWGNDLQFEFAKLTKYKMKKKKTKKLKKEKVDVESTDSQDKIINSPEKMIVDMTKNLKKKRPIEHIRPAKKLKEETIEIECVVCCKPGTAANTVRCDECRLSYHFGCLDPPMKKTPKQRGYSWHCEACDPTDDSEDDEAEAEEGNE</sequence>
<dbReference type="CDD" id="cd15561">
    <property type="entry name" value="PHD1_PHF14"/>
    <property type="match status" value="1"/>
</dbReference>
<feature type="domain" description="PHD-type" evidence="7">
    <location>
        <begin position="706"/>
        <end position="759"/>
    </location>
</feature>
<reference evidence="9 10" key="1">
    <citation type="submission" date="2020-06" db="EMBL/GenBank/DDBJ databases">
        <authorList>
            <person name="Li R."/>
            <person name="Bekaert M."/>
        </authorList>
    </citation>
    <scope>NUCLEOTIDE SEQUENCE [LARGE SCALE GENOMIC DNA]</scope>
    <source>
        <strain evidence="10">wild</strain>
    </source>
</reference>
<keyword evidence="2 4" id="KW-0863">Zinc-finger</keyword>
<dbReference type="InterPro" id="IPR011011">
    <property type="entry name" value="Znf_FYVE_PHD"/>
</dbReference>
<dbReference type="GO" id="GO:0008270">
    <property type="term" value="F:zinc ion binding"/>
    <property type="evidence" value="ECO:0007669"/>
    <property type="project" value="UniProtKB-KW"/>
</dbReference>
<dbReference type="AlphaFoldDB" id="A0A6J8ACM1"/>
<dbReference type="CDD" id="cd15562">
    <property type="entry name" value="PHD2_PHF14"/>
    <property type="match status" value="1"/>
</dbReference>
<evidence type="ECO:0000313" key="9">
    <source>
        <dbReference type="EMBL" id="CAC5364105.1"/>
    </source>
</evidence>
<dbReference type="PANTHER" id="PTHR13793">
    <property type="entry name" value="PHD FINGER PROTEINS"/>
    <property type="match status" value="1"/>
</dbReference>
<dbReference type="PANTHER" id="PTHR13793:SF150">
    <property type="entry name" value="PHD FINGER PROTEIN 14"/>
    <property type="match status" value="1"/>
</dbReference>
<feature type="compositionally biased region" description="Basic and acidic residues" evidence="6">
    <location>
        <begin position="21"/>
        <end position="38"/>
    </location>
</feature>
<gene>
    <name evidence="9" type="ORF">MCOR_5277</name>
</gene>
<feature type="domain" description="PHD-type" evidence="7">
    <location>
        <begin position="548"/>
        <end position="602"/>
    </location>
</feature>
<keyword evidence="5" id="KW-0175">Coiled coil</keyword>
<evidence type="ECO:0000256" key="5">
    <source>
        <dbReference type="SAM" id="Coils"/>
    </source>
</evidence>
<dbReference type="InterPro" id="IPR034732">
    <property type="entry name" value="EPHD"/>
</dbReference>
<dbReference type="OrthoDB" id="6287393at2759"/>
<feature type="compositionally biased region" description="Acidic residues" evidence="6">
    <location>
        <begin position="43"/>
        <end position="54"/>
    </location>
</feature>
<feature type="domain" description="PHD-type" evidence="8">
    <location>
        <begin position="192"/>
        <end position="318"/>
    </location>
</feature>
<feature type="domain" description="PHD-type" evidence="7">
    <location>
        <begin position="130"/>
        <end position="190"/>
    </location>
</feature>
<dbReference type="PROSITE" id="PS50016">
    <property type="entry name" value="ZF_PHD_2"/>
    <property type="match status" value="3"/>
</dbReference>